<accession>A0A348G5C2</accession>
<dbReference type="AlphaFoldDB" id="A0A348G5C2"/>
<gene>
    <name evidence="2" type="ORF">BLTE_34400</name>
</gene>
<feature type="region of interest" description="Disordered" evidence="1">
    <location>
        <begin position="358"/>
        <end position="380"/>
    </location>
</feature>
<name>A0A348G5C2_9HYPH</name>
<proteinExistence type="predicted"/>
<organism evidence="2 3">
    <name type="scientific">Blastochloris tepida</name>
    <dbReference type="NCBI Taxonomy" id="2233851"/>
    <lineage>
        <taxon>Bacteria</taxon>
        <taxon>Pseudomonadati</taxon>
        <taxon>Pseudomonadota</taxon>
        <taxon>Alphaproteobacteria</taxon>
        <taxon>Hyphomicrobiales</taxon>
        <taxon>Blastochloridaceae</taxon>
        <taxon>Blastochloris</taxon>
    </lineage>
</organism>
<dbReference type="InterPro" id="IPR019285">
    <property type="entry name" value="DUF2336"/>
</dbReference>
<sequence length="380" mass="40471">MQEPVRSLISDLEAALASGSGERRLGMLDRVTELFLARAGAAGEAQVAVFDQVLLRLAEGIESRARAELARSLAPVANAPLALVGDLARDPSISVAAPVLQYSERLDDHTLSDCATRLSQAHLMAISRRRLLRPGVTDVLVTRGDQQVVRTVAGNDGARFSDAGFHVLVSRAGDDDLLAETVGLRADLPPASLQRLVRQASEPVRRKLAAQDPARGRAIGAIVPDVAGRTTPQRNYAAAERLVSALAREGSLDEETVRGFASAGRFEEAVAGLAALSGLSTDVVGQAMMNEAGDPALIIGKAAAMSWPTVQALLVMRSGGRPIAPRTLEDCRINYMHLSRETAQRVTRFYRLRAIVNRPGQAAPPRNGPPSHTQASRLDA</sequence>
<evidence type="ECO:0000256" key="1">
    <source>
        <dbReference type="SAM" id="MobiDB-lite"/>
    </source>
</evidence>
<feature type="compositionally biased region" description="Polar residues" evidence="1">
    <location>
        <begin position="370"/>
        <end position="380"/>
    </location>
</feature>
<dbReference type="KEGG" id="blag:BLTE_34400"/>
<dbReference type="Pfam" id="PF10098">
    <property type="entry name" value="DUF2336"/>
    <property type="match status" value="1"/>
</dbReference>
<dbReference type="Proteomes" id="UP000266934">
    <property type="component" value="Chromosome"/>
</dbReference>
<evidence type="ECO:0000313" key="2">
    <source>
        <dbReference type="EMBL" id="BBF94755.1"/>
    </source>
</evidence>
<reference evidence="2 3" key="1">
    <citation type="submission" date="2018-08" db="EMBL/GenBank/DDBJ databases">
        <title>Complete genome sequencing of Blastochloris tepida GI.</title>
        <authorList>
            <person name="Tsukatani Y."/>
            <person name="Mori H."/>
        </authorList>
    </citation>
    <scope>NUCLEOTIDE SEQUENCE [LARGE SCALE GENOMIC DNA]</scope>
    <source>
        <strain evidence="2 3">GI</strain>
    </source>
</reference>
<evidence type="ECO:0000313" key="3">
    <source>
        <dbReference type="Proteomes" id="UP000266934"/>
    </source>
</evidence>
<evidence type="ECO:0008006" key="4">
    <source>
        <dbReference type="Google" id="ProtNLM"/>
    </source>
</evidence>
<dbReference type="EMBL" id="AP018907">
    <property type="protein sequence ID" value="BBF94755.1"/>
    <property type="molecule type" value="Genomic_DNA"/>
</dbReference>
<protein>
    <recommendedName>
        <fullName evidence="4">DUF2336 domain-containing protein</fullName>
    </recommendedName>
</protein>
<keyword evidence="3" id="KW-1185">Reference proteome</keyword>